<name>A0A4Y5P1N1_9CAUD</name>
<reference evidence="1 2" key="1">
    <citation type="submission" date="2019-04" db="EMBL/GenBank/DDBJ databases">
        <title>Complete genome sequence of Pantoea bacteriophage vB_PagS_AAS21.</title>
        <authorList>
            <person name="Truncaite L."/>
            <person name="Simoliuniene M."/>
            <person name="Zajanckauskaite A."/>
            <person name="Meskys R."/>
            <person name="Simoliunas E."/>
        </authorList>
    </citation>
    <scope>NUCLEOTIDE SEQUENCE [LARGE SCALE GENOMIC DNA]</scope>
</reference>
<proteinExistence type="predicted"/>
<evidence type="ECO:0000313" key="2">
    <source>
        <dbReference type="Proteomes" id="UP000308921"/>
    </source>
</evidence>
<dbReference type="EMBL" id="MK770119">
    <property type="protein sequence ID" value="QCW23866.1"/>
    <property type="molecule type" value="Genomic_DNA"/>
</dbReference>
<protein>
    <submittedName>
        <fullName evidence="1">Uncharacterized protein</fullName>
    </submittedName>
</protein>
<organism evidence="1 2">
    <name type="scientific">Pantoea phage vB_PagS_AAS21</name>
    <dbReference type="NCBI Taxonomy" id="2575261"/>
    <lineage>
        <taxon>Viruses</taxon>
        <taxon>Duplodnaviria</taxon>
        <taxon>Heunggongvirae</taxon>
        <taxon>Uroviricota</taxon>
        <taxon>Caudoviricetes</taxon>
        <taxon>Demerecviridae</taxon>
        <taxon>Keyvirus</taxon>
        <taxon>Keyvirus AAS21</taxon>
    </lineage>
</organism>
<keyword evidence="2" id="KW-1185">Reference proteome</keyword>
<dbReference type="Proteomes" id="UP000308921">
    <property type="component" value="Segment"/>
</dbReference>
<accession>A0A4Y5P1N1</accession>
<gene>
    <name evidence="1" type="ORF">AAS21_gp128</name>
</gene>
<evidence type="ECO:0000313" key="1">
    <source>
        <dbReference type="EMBL" id="QCW23866.1"/>
    </source>
</evidence>
<sequence>MWQKVNLNDKVRIKRTPEVDAIILEEHEEFWQAANPEILEIRPLPYILTQDTEYYEMELWSYMNQFGKYFFNGADVPLELINIELQVK</sequence>